<dbReference type="InterPro" id="IPR001241">
    <property type="entry name" value="Topo_IIA"/>
</dbReference>
<dbReference type="InterPro" id="IPR018522">
    <property type="entry name" value="TopoIIA_CS"/>
</dbReference>
<dbReference type="InterPro" id="IPR000565">
    <property type="entry name" value="Topo_IIA_B"/>
</dbReference>
<dbReference type="InterPro" id="IPR013760">
    <property type="entry name" value="Topo_IIA-like_dom_sf"/>
</dbReference>
<dbReference type="InterPro" id="IPR014721">
    <property type="entry name" value="Ribsml_uS5_D2-typ_fold_subgr"/>
</dbReference>
<dbReference type="PROSITE" id="PS00177">
    <property type="entry name" value="TOPOISOMERASE_II"/>
    <property type="match status" value="1"/>
</dbReference>
<feature type="binding site" evidence="10">
    <location>
        <position position="443"/>
    </location>
    <ligand>
        <name>Mg(2+)</name>
        <dbReference type="ChEBI" id="CHEBI:18420"/>
        <label>1</label>
        <note>catalytic</note>
    </ligand>
</feature>
<evidence type="ECO:0000256" key="8">
    <source>
        <dbReference type="ARBA" id="ARBA00023125"/>
    </source>
</evidence>
<dbReference type="InterPro" id="IPR006171">
    <property type="entry name" value="TOPRIM_dom"/>
</dbReference>
<keyword evidence="3 10" id="KW-0479">Metal-binding</keyword>
<evidence type="ECO:0000259" key="11">
    <source>
        <dbReference type="PROSITE" id="PS50880"/>
    </source>
</evidence>
<keyword evidence="5 10" id="KW-0067">ATP-binding</keyword>
<dbReference type="Pfam" id="PF02518">
    <property type="entry name" value="HATPase_c"/>
    <property type="match status" value="1"/>
</dbReference>
<comment type="subcellular location">
    <subcellularLocation>
        <location evidence="10">Cytoplasm</location>
    </subcellularLocation>
</comment>
<dbReference type="CDD" id="cd00822">
    <property type="entry name" value="TopoII_Trans_DNA_gyrase"/>
    <property type="match status" value="1"/>
</dbReference>
<dbReference type="CDD" id="cd16928">
    <property type="entry name" value="HATPase_GyrB-like"/>
    <property type="match status" value="1"/>
</dbReference>
<evidence type="ECO:0000256" key="1">
    <source>
        <dbReference type="ARBA" id="ARBA00000185"/>
    </source>
</evidence>
<dbReference type="EC" id="5.6.2.2" evidence="10"/>
<dbReference type="InterPro" id="IPR013506">
    <property type="entry name" value="Topo_IIA_bsu_dom2"/>
</dbReference>
<feature type="binding site" evidence="10">
    <location>
        <position position="523"/>
    </location>
    <ligand>
        <name>Mg(2+)</name>
        <dbReference type="ChEBI" id="CHEBI:18420"/>
        <label>2</label>
    </ligand>
</feature>
<gene>
    <name evidence="10" type="primary">gyrB</name>
    <name evidence="12" type="ORF">HELGO_WM29747</name>
</gene>
<dbReference type="EMBL" id="CACVAQ010000045">
    <property type="protein sequence ID" value="CAA6799785.1"/>
    <property type="molecule type" value="Genomic_DNA"/>
</dbReference>
<dbReference type="AlphaFoldDB" id="A0A6S6SAY8"/>
<dbReference type="FunFam" id="3.30.565.10:FF:000002">
    <property type="entry name" value="DNA gyrase subunit B"/>
    <property type="match status" value="1"/>
</dbReference>
<dbReference type="InterPro" id="IPR013759">
    <property type="entry name" value="Topo_IIA_B_C"/>
</dbReference>
<dbReference type="NCBIfam" id="TIGR01059">
    <property type="entry name" value="gyrB"/>
    <property type="match status" value="1"/>
</dbReference>
<dbReference type="PANTHER" id="PTHR45866:SF1">
    <property type="entry name" value="DNA GYRASE SUBUNIT B, MITOCHONDRIAL"/>
    <property type="match status" value="1"/>
</dbReference>
<dbReference type="GO" id="GO:0046872">
    <property type="term" value="F:metal ion binding"/>
    <property type="evidence" value="ECO:0007669"/>
    <property type="project" value="UniProtKB-KW"/>
</dbReference>
<dbReference type="Pfam" id="PF00204">
    <property type="entry name" value="DNA_gyraseB"/>
    <property type="match status" value="1"/>
</dbReference>
<sequence length="659" mass="73354">MENDKINEEETATNNSQYSADNITALEGLEAVRLRPGMYIGSTDEKGLHHLVYEVLDNSIDEHLAGHCSHIVTVINEDNSVSVKDNGRGIPTGMHKKLQKSALEVVMTVLHAGGKFDKQTYQVSGGLHGVGVSCVNALSSMLRAEVHREGQIFTQTYSKGIPTTSVDIIGDTDITGTIITFRPDPTIFTELEYSYETLAKRLRELAYLNKGLHLTLQDMRTSDEKGEHPTETFFSEGGLLEFVQHIDKQNGREVLVDVPVHVRGEQDNVQVEVAFQYNRSYRETLRSYVNNINTVEGGTHVNGFRRAISHVLKKYGESKDLFAKAKVKISSEDFREGLTAVVAVKVPEPQFKGQTKGELGNPEVTSIVSACVRNALEIFLEENPAAAKMLMDKVILAAKARSAASKAREMVQRKNVLTGSGLPGKLADCSSKDPEKSEIYLVEGDSAGGTAKQGRDREFQAILPLRGKILNVEKALEYKIYENEEIKNMFTALGVRIEEKDGERVLNIEKLRYHKIIIMCDADVDGSHIVTLILTFFFRYMRPLIENGYIYIAAPPLYQVKKGKRSIYCWNDADRDQAIASLGGDKTGNVGIQRYKGLGEMNAEQLWETTMDPVSRTLRQATIEDFESADATFSMLMGDEVPPRRAFIEANAKYANVII</sequence>
<proteinExistence type="inferred from homology"/>
<evidence type="ECO:0000256" key="2">
    <source>
        <dbReference type="ARBA" id="ARBA00010708"/>
    </source>
</evidence>
<dbReference type="GO" id="GO:0005524">
    <property type="term" value="F:ATP binding"/>
    <property type="evidence" value="ECO:0007669"/>
    <property type="project" value="UniProtKB-UniRule"/>
</dbReference>
<dbReference type="GO" id="GO:0005737">
    <property type="term" value="C:cytoplasm"/>
    <property type="evidence" value="ECO:0007669"/>
    <property type="project" value="UniProtKB-SubCell"/>
</dbReference>
<dbReference type="FunFam" id="3.30.230.10:FF:000005">
    <property type="entry name" value="DNA gyrase subunit B"/>
    <property type="match status" value="1"/>
</dbReference>
<dbReference type="SUPFAM" id="SSF55874">
    <property type="entry name" value="ATPase domain of HSP90 chaperone/DNA topoisomerase II/histidine kinase"/>
    <property type="match status" value="1"/>
</dbReference>
<dbReference type="PRINTS" id="PR01159">
    <property type="entry name" value="DNAGYRASEB"/>
</dbReference>
<keyword evidence="6 10" id="KW-0460">Magnesium</keyword>
<dbReference type="PANTHER" id="PTHR45866">
    <property type="entry name" value="DNA GYRASE/TOPOISOMERASE SUBUNIT B"/>
    <property type="match status" value="1"/>
</dbReference>
<dbReference type="SUPFAM" id="SSF54211">
    <property type="entry name" value="Ribosomal protein S5 domain 2-like"/>
    <property type="match status" value="1"/>
</dbReference>
<dbReference type="Gene3D" id="3.30.565.10">
    <property type="entry name" value="Histidine kinase-like ATPase, C-terminal domain"/>
    <property type="match status" value="1"/>
</dbReference>
<keyword evidence="10" id="KW-0963">Cytoplasm</keyword>
<dbReference type="InterPro" id="IPR011557">
    <property type="entry name" value="GyrB"/>
</dbReference>
<dbReference type="GO" id="GO:0003677">
    <property type="term" value="F:DNA binding"/>
    <property type="evidence" value="ECO:0007669"/>
    <property type="project" value="UniProtKB-KW"/>
</dbReference>
<evidence type="ECO:0000256" key="10">
    <source>
        <dbReference type="HAMAP-Rule" id="MF_01898"/>
    </source>
</evidence>
<dbReference type="FunFam" id="3.40.50.670:FF:000002">
    <property type="entry name" value="DNA gyrase subunit B"/>
    <property type="match status" value="1"/>
</dbReference>
<comment type="cofactor">
    <cofactor evidence="10">
        <name>Mg(2+)</name>
        <dbReference type="ChEBI" id="CHEBI:18420"/>
    </cofactor>
    <cofactor evidence="10">
        <name>Mn(2+)</name>
        <dbReference type="ChEBI" id="CHEBI:29035"/>
    </cofactor>
    <cofactor evidence="10">
        <name>Ca(2+)</name>
        <dbReference type="ChEBI" id="CHEBI:29108"/>
    </cofactor>
    <text evidence="10">Binds two Mg(2+) per subunit. The magnesium ions form salt bridges with both the protein and the DNA. Can also accept other divalent metal cations, such as Mn(2+) or Ca(2+).</text>
</comment>
<evidence type="ECO:0000256" key="7">
    <source>
        <dbReference type="ARBA" id="ARBA00023029"/>
    </source>
</evidence>
<dbReference type="Gene3D" id="3.30.230.10">
    <property type="match status" value="1"/>
</dbReference>
<feature type="domain" description="Toprim" evidence="11">
    <location>
        <begin position="437"/>
        <end position="556"/>
    </location>
</feature>
<feature type="binding site" evidence="10">
    <location>
        <position position="521"/>
    </location>
    <ligand>
        <name>Mg(2+)</name>
        <dbReference type="ChEBI" id="CHEBI:18420"/>
        <label>2</label>
    </ligand>
</feature>
<dbReference type="GO" id="GO:0006261">
    <property type="term" value="P:DNA-templated DNA replication"/>
    <property type="evidence" value="ECO:0007669"/>
    <property type="project" value="UniProtKB-UniRule"/>
</dbReference>
<evidence type="ECO:0000256" key="4">
    <source>
        <dbReference type="ARBA" id="ARBA00022741"/>
    </source>
</evidence>
<keyword evidence="8" id="KW-0238">DNA-binding</keyword>
<protein>
    <recommendedName>
        <fullName evidence="10">DNA gyrase subunit B</fullName>
        <ecNumber evidence="10">5.6.2.2</ecNumber>
    </recommendedName>
</protein>
<dbReference type="InterPro" id="IPR036890">
    <property type="entry name" value="HATPase_C_sf"/>
</dbReference>
<dbReference type="SMART" id="SM00433">
    <property type="entry name" value="TOP2c"/>
    <property type="match status" value="1"/>
</dbReference>
<dbReference type="GO" id="GO:0005694">
    <property type="term" value="C:chromosome"/>
    <property type="evidence" value="ECO:0007669"/>
    <property type="project" value="InterPro"/>
</dbReference>
<organism evidence="12">
    <name type="scientific">uncultured Aureispira sp</name>
    <dbReference type="NCBI Taxonomy" id="1331704"/>
    <lineage>
        <taxon>Bacteria</taxon>
        <taxon>Pseudomonadati</taxon>
        <taxon>Bacteroidota</taxon>
        <taxon>Saprospiria</taxon>
        <taxon>Saprospirales</taxon>
        <taxon>Saprospiraceae</taxon>
        <taxon>Aureispira</taxon>
        <taxon>environmental samples</taxon>
    </lineage>
</organism>
<evidence type="ECO:0000313" key="12">
    <source>
        <dbReference type="EMBL" id="CAA6799785.1"/>
    </source>
</evidence>
<comment type="similarity">
    <text evidence="2 10">Belongs to the type II topoisomerase GyrB family.</text>
</comment>
<dbReference type="NCBIfam" id="NF004189">
    <property type="entry name" value="PRK05644.1"/>
    <property type="match status" value="1"/>
</dbReference>
<dbReference type="InterPro" id="IPR020568">
    <property type="entry name" value="Ribosomal_Su5_D2-typ_SF"/>
</dbReference>
<keyword evidence="4 10" id="KW-0547">Nucleotide-binding</keyword>
<dbReference type="Pfam" id="PF00986">
    <property type="entry name" value="DNA_gyraseB_C"/>
    <property type="match status" value="1"/>
</dbReference>
<dbReference type="PRINTS" id="PR00418">
    <property type="entry name" value="TPI2FAMILY"/>
</dbReference>
<dbReference type="SMART" id="SM00387">
    <property type="entry name" value="HATPase_c"/>
    <property type="match status" value="1"/>
</dbReference>
<evidence type="ECO:0000256" key="6">
    <source>
        <dbReference type="ARBA" id="ARBA00022842"/>
    </source>
</evidence>
<dbReference type="CDD" id="cd03366">
    <property type="entry name" value="TOPRIM_TopoIIA_GyrB"/>
    <property type="match status" value="1"/>
</dbReference>
<keyword evidence="9 10" id="KW-0413">Isomerase</keyword>
<comment type="catalytic activity">
    <reaction evidence="1 10">
        <text>ATP-dependent breakage, passage and rejoining of double-stranded DNA.</text>
        <dbReference type="EC" id="5.6.2.2"/>
    </reaction>
</comment>
<dbReference type="Pfam" id="PF01751">
    <property type="entry name" value="Toprim"/>
    <property type="match status" value="1"/>
</dbReference>
<accession>A0A6S6SAY8</accession>
<dbReference type="HAMAP" id="MF_01898">
    <property type="entry name" value="GyrB"/>
    <property type="match status" value="1"/>
</dbReference>
<name>A0A6S6SAY8_9BACT</name>
<dbReference type="GO" id="GO:0006265">
    <property type="term" value="P:DNA topological change"/>
    <property type="evidence" value="ECO:0007669"/>
    <property type="project" value="UniProtKB-UniRule"/>
</dbReference>
<keyword evidence="7 10" id="KW-0799">Topoisomerase</keyword>
<dbReference type="PROSITE" id="PS50880">
    <property type="entry name" value="TOPRIM"/>
    <property type="match status" value="1"/>
</dbReference>
<reference evidence="12" key="1">
    <citation type="submission" date="2020-01" db="EMBL/GenBank/DDBJ databases">
        <authorList>
            <person name="Meier V. D."/>
            <person name="Meier V D."/>
        </authorList>
    </citation>
    <scope>NUCLEOTIDE SEQUENCE</scope>
    <source>
        <strain evidence="12">HLG_WM_MAG_10</strain>
    </source>
</reference>
<dbReference type="NCBIfam" id="NF011501">
    <property type="entry name" value="PRK14939.1"/>
    <property type="match status" value="1"/>
</dbReference>
<comment type="function">
    <text evidence="10">A type II topoisomerase that negatively supercoils closed circular double-stranded (ds) DNA in an ATP-dependent manner to modulate DNA topology and maintain chromosomes in an underwound state. Negative supercoiling favors strand separation, and DNA replication, transcription, recombination and repair, all of which involve strand separation. Also able to catalyze the interconversion of other topological isomers of dsDNA rings, including catenanes and knotted rings. Type II topoisomerases break and join 2 DNA strands simultaneously in an ATP-dependent manner.</text>
</comment>
<comment type="miscellaneous">
    <text evidence="10">Few gyrases are as efficient as E.coli at forming negative supercoils. Not all organisms have 2 type II topoisomerases; in organisms with a single type II topoisomerase this enzyme also has to decatenate newly replicated chromosomes.</text>
</comment>
<dbReference type="Gene3D" id="3.40.50.670">
    <property type="match status" value="1"/>
</dbReference>
<dbReference type="InterPro" id="IPR003594">
    <property type="entry name" value="HATPase_dom"/>
</dbReference>
<comment type="subunit">
    <text evidence="10">Heterotetramer, composed of two GyrA and two GyrB chains. In the heterotetramer, GyrA contains the active site tyrosine that forms a transient covalent intermediate with DNA, while GyrB binds cofactors and catalyzes ATP hydrolysis.</text>
</comment>
<dbReference type="SUPFAM" id="SSF56719">
    <property type="entry name" value="Type II DNA topoisomerase"/>
    <property type="match status" value="1"/>
</dbReference>
<dbReference type="GO" id="GO:0034335">
    <property type="term" value="F:DNA negative supercoiling activity"/>
    <property type="evidence" value="ECO:0007669"/>
    <property type="project" value="UniProtKB-ARBA"/>
</dbReference>
<dbReference type="InterPro" id="IPR002288">
    <property type="entry name" value="DNA_gyrase_B_C"/>
</dbReference>
<evidence type="ECO:0000256" key="3">
    <source>
        <dbReference type="ARBA" id="ARBA00022723"/>
    </source>
</evidence>
<feature type="binding site" evidence="10">
    <location>
        <position position="521"/>
    </location>
    <ligand>
        <name>Mg(2+)</name>
        <dbReference type="ChEBI" id="CHEBI:18420"/>
        <label>1</label>
        <note>catalytic</note>
    </ligand>
</feature>
<dbReference type="InterPro" id="IPR034160">
    <property type="entry name" value="TOPRIM_GyrB"/>
</dbReference>
<feature type="site" description="Interaction with DNA" evidence="10">
    <location>
        <position position="471"/>
    </location>
</feature>
<feature type="site" description="Interaction with DNA" evidence="10">
    <location>
        <position position="468"/>
    </location>
</feature>
<evidence type="ECO:0000256" key="9">
    <source>
        <dbReference type="ARBA" id="ARBA00023235"/>
    </source>
</evidence>
<evidence type="ECO:0000256" key="5">
    <source>
        <dbReference type="ARBA" id="ARBA00022840"/>
    </source>
</evidence>